<accession>A0A9X1Y8U7</accession>
<dbReference type="RefSeq" id="WP_248667366.1">
    <property type="nucleotide sequence ID" value="NZ_JALPRX010000054.1"/>
</dbReference>
<sequence>MTFHGTPPAPDCGAISPRTEALRPDIGLSEEVVGAIRRLRKQGQPAADIAATLALPIEVVERAMLAMRTDRPDSTRATLNVTREAARFVNGERGRPDEPIWAVMDRLVAELIERRRAGV</sequence>
<reference evidence="2" key="1">
    <citation type="submission" date="2022-04" db="EMBL/GenBank/DDBJ databases">
        <title>Roseomonas acroporae sp. nov., isolated from coral Acropora digitifera.</title>
        <authorList>
            <person name="Sun H."/>
        </authorList>
    </citation>
    <scope>NUCLEOTIDE SEQUENCE</scope>
    <source>
        <strain evidence="2">NAR14</strain>
    </source>
</reference>
<evidence type="ECO:0000256" key="1">
    <source>
        <dbReference type="SAM" id="MobiDB-lite"/>
    </source>
</evidence>
<comment type="caution">
    <text evidence="2">The sequence shown here is derived from an EMBL/GenBank/DDBJ whole genome shotgun (WGS) entry which is preliminary data.</text>
</comment>
<dbReference type="Proteomes" id="UP001139516">
    <property type="component" value="Unassembled WGS sequence"/>
</dbReference>
<protein>
    <submittedName>
        <fullName evidence="2">Uncharacterized protein</fullName>
    </submittedName>
</protein>
<proteinExistence type="predicted"/>
<evidence type="ECO:0000313" key="3">
    <source>
        <dbReference type="Proteomes" id="UP001139516"/>
    </source>
</evidence>
<feature type="region of interest" description="Disordered" evidence="1">
    <location>
        <begin position="1"/>
        <end position="20"/>
    </location>
</feature>
<dbReference type="AlphaFoldDB" id="A0A9X1Y8U7"/>
<evidence type="ECO:0000313" key="2">
    <source>
        <dbReference type="EMBL" id="MCK8785242.1"/>
    </source>
</evidence>
<name>A0A9X1Y8U7_9PROT</name>
<keyword evidence="3" id="KW-1185">Reference proteome</keyword>
<gene>
    <name evidence="2" type="ORF">M0638_12685</name>
</gene>
<organism evidence="2 3">
    <name type="scientific">Roseomonas acroporae</name>
    <dbReference type="NCBI Taxonomy" id="2937791"/>
    <lineage>
        <taxon>Bacteria</taxon>
        <taxon>Pseudomonadati</taxon>
        <taxon>Pseudomonadota</taxon>
        <taxon>Alphaproteobacteria</taxon>
        <taxon>Acetobacterales</taxon>
        <taxon>Roseomonadaceae</taxon>
        <taxon>Roseomonas</taxon>
    </lineage>
</organism>
<dbReference type="EMBL" id="JALPRX010000054">
    <property type="protein sequence ID" value="MCK8785242.1"/>
    <property type="molecule type" value="Genomic_DNA"/>
</dbReference>